<comment type="caution">
    <text evidence="2">The sequence shown here is derived from an EMBL/GenBank/DDBJ whole genome shotgun (WGS) entry which is preliminary data.</text>
</comment>
<dbReference type="Proteomes" id="UP000727056">
    <property type="component" value="Unassembled WGS sequence"/>
</dbReference>
<dbReference type="RefSeq" id="WP_168088180.1">
    <property type="nucleotide sequence ID" value="NZ_BHZH01000223.1"/>
</dbReference>
<keyword evidence="3" id="KW-1185">Reference proteome</keyword>
<proteinExistence type="predicted"/>
<evidence type="ECO:0000256" key="1">
    <source>
        <dbReference type="SAM" id="MobiDB-lite"/>
    </source>
</evidence>
<feature type="region of interest" description="Disordered" evidence="1">
    <location>
        <begin position="420"/>
        <end position="449"/>
    </location>
</feature>
<evidence type="ECO:0000313" key="3">
    <source>
        <dbReference type="Proteomes" id="UP000727056"/>
    </source>
</evidence>
<gene>
    <name evidence="2" type="ORF">HCN52_10720</name>
</gene>
<dbReference type="EMBL" id="JAAVJC010000070">
    <property type="protein sequence ID" value="NJQ15409.1"/>
    <property type="molecule type" value="Genomic_DNA"/>
</dbReference>
<organism evidence="2 3">
    <name type="scientific">Streptomyces bohaiensis</name>
    <dbReference type="NCBI Taxonomy" id="1431344"/>
    <lineage>
        <taxon>Bacteria</taxon>
        <taxon>Bacillati</taxon>
        <taxon>Actinomycetota</taxon>
        <taxon>Actinomycetes</taxon>
        <taxon>Kitasatosporales</taxon>
        <taxon>Streptomycetaceae</taxon>
        <taxon>Streptomyces</taxon>
    </lineage>
</organism>
<name>A0ABX1CG69_9ACTN</name>
<protein>
    <submittedName>
        <fullName evidence="2">Tetratricopeptide repeat protein</fullName>
    </submittedName>
</protein>
<evidence type="ECO:0000313" key="2">
    <source>
        <dbReference type="EMBL" id="NJQ15409.1"/>
    </source>
</evidence>
<accession>A0ABX1CG69</accession>
<reference evidence="2 3" key="1">
    <citation type="submission" date="2020-03" db="EMBL/GenBank/DDBJ databases">
        <title>Draft genome of Streptomyces sp. ventii, isolated from the Axial Seamount in the Pacific Ocean, and resequencing of the two type strains Streptomyces lonarensis strain NCL 716 and Streptomyces bohaiensis strain 11A07.</title>
        <authorList>
            <person name="Loughran R.M."/>
            <person name="Pfannmuller K.M."/>
            <person name="Wasson B.J."/>
            <person name="Deadmond M.C."/>
            <person name="Paddock B.E."/>
            <person name="Koyack M.J."/>
            <person name="Gallegos D.A."/>
            <person name="Mitchell E.A."/>
            <person name="Ushijima B."/>
            <person name="Saw J.H."/>
            <person name="Mcphail K.L."/>
            <person name="Videau P."/>
        </authorList>
    </citation>
    <scope>NUCLEOTIDE SEQUENCE [LARGE SCALE GENOMIC DNA]</scope>
    <source>
        <strain evidence="2 3">11A07</strain>
    </source>
</reference>
<sequence>MEPSARNDGLERCFRESGWTLRQFAQAVNRVGTDHGTPLRYREPSVHQWLSGRMPRPRARAAVVEALTRRLGRTVSHAEVGFPVPEQPRGGSTAEELVDLGSDDMSPSRRSALGAGLFSVAVTVPGWQDVVGRMDAVHAGSAPRIGRGEVDAVVAMTERLSELDDEFGGRHARPMAAAFLVNTVSPYLRADASPEVRRQMMGAAAFLCYLTGWMAVDEGLHGLAQRYYVKGLELAGAADDHSTYRHVLRGMSVQAADLGLGAAAVQYADAAASDAASTSEPRLRAFFAGQQAHARAVHGDAREARRLLHEAHRCLERAESRTATFGGYAPSTLAYHEAQVKNELADTAGSIGALKLHFRLRDGSNDSHRSGIRFTAMLAERQLRVGHLDRACASWKRALDSYSTVKSGRVDRQMQTMYRSLSPHSRHPAARELREQAEATLPRQLREEP</sequence>